<sequence length="376" mass="42672">MSRRLTEERFAVACSNATTKLTASSQGKKQFLLRSKKVIASMLEQHRNIDAQKEAKSMIYNQYLADIYDGLVKMISTLAQYSKALPTMGLVPRSLELEIRTVVYLSDRLDEVKELSEIRKMFIGQFGTTLVAECIEENVDKKLARKYRQMNNIEDVTIEALLTALNPNKKIPQQVQQQQPKPQSDQIQQSSSYARFASMNTDESKFPSFDQQNTQSKFPSFDGQQTTQQNQFPSFGSQSENKFPSFDQQQNTQNKFPSFNQQENKFPSFDGQQSTQQSSQQNLFPSFDTQSKQQSQFPSFGEQQQSSGSKFPNFGEQQTQQSQFPSFSTQSQQQPSQQFQSSGVFAPIPSAGTMQPQKATADEDEDLLARMSALRD</sequence>
<feature type="compositionally biased region" description="Polar residues" evidence="2">
    <location>
        <begin position="282"/>
        <end position="310"/>
    </location>
</feature>
<feature type="region of interest" description="Disordered" evidence="2">
    <location>
        <begin position="171"/>
        <end position="376"/>
    </location>
</feature>
<dbReference type="EMBL" id="KB206169">
    <property type="protein sequence ID" value="ELP95079.1"/>
    <property type="molecule type" value="Genomic_DNA"/>
</dbReference>
<dbReference type="KEGG" id="eiv:EIN_253530"/>
<dbReference type="Gene3D" id="1.20.1260.60">
    <property type="entry name" value="Vacuolar protein sorting-associated protein Ist1"/>
    <property type="match status" value="1"/>
</dbReference>
<feature type="compositionally biased region" description="Polar residues" evidence="2">
    <location>
        <begin position="209"/>
        <end position="265"/>
    </location>
</feature>
<dbReference type="AlphaFoldDB" id="A0A0A1UGR4"/>
<dbReference type="GeneID" id="14894024"/>
<dbReference type="InterPro" id="IPR005061">
    <property type="entry name" value="Ist1"/>
</dbReference>
<name>A0A0A1UGR4_ENTIV</name>
<dbReference type="GO" id="GO:0015031">
    <property type="term" value="P:protein transport"/>
    <property type="evidence" value="ECO:0007669"/>
    <property type="project" value="InterPro"/>
</dbReference>
<comment type="similarity">
    <text evidence="1">Belongs to the IST1 family.</text>
</comment>
<dbReference type="OMA" id="EQHRNID"/>
<dbReference type="PANTHER" id="PTHR12161:SF5">
    <property type="entry name" value="IST1 HOMOLOG"/>
    <property type="match status" value="1"/>
</dbReference>
<dbReference type="Pfam" id="PF03398">
    <property type="entry name" value="Ist1"/>
    <property type="match status" value="1"/>
</dbReference>
<dbReference type="VEuPathDB" id="AmoebaDB:EIN_253530"/>
<dbReference type="InterPro" id="IPR042277">
    <property type="entry name" value="IST1-like"/>
</dbReference>
<evidence type="ECO:0000256" key="1">
    <source>
        <dbReference type="ARBA" id="ARBA00005536"/>
    </source>
</evidence>
<dbReference type="RefSeq" id="XP_004261850.1">
    <property type="nucleotide sequence ID" value="XM_004261802.1"/>
</dbReference>
<evidence type="ECO:0000256" key="2">
    <source>
        <dbReference type="SAM" id="MobiDB-lite"/>
    </source>
</evidence>
<organism evidence="3 4">
    <name type="scientific">Entamoeba invadens IP1</name>
    <dbReference type="NCBI Taxonomy" id="370355"/>
    <lineage>
        <taxon>Eukaryota</taxon>
        <taxon>Amoebozoa</taxon>
        <taxon>Evosea</taxon>
        <taxon>Archamoebae</taxon>
        <taxon>Mastigamoebida</taxon>
        <taxon>Entamoebidae</taxon>
        <taxon>Entamoeba</taxon>
    </lineage>
</organism>
<feature type="compositionally biased region" description="Low complexity" evidence="2">
    <location>
        <begin position="317"/>
        <end position="342"/>
    </location>
</feature>
<dbReference type="PANTHER" id="PTHR12161">
    <property type="entry name" value="IST1 FAMILY MEMBER"/>
    <property type="match status" value="1"/>
</dbReference>
<proteinExistence type="inferred from homology"/>
<accession>A0A0A1UGR4</accession>
<keyword evidence="4" id="KW-1185">Reference proteome</keyword>
<dbReference type="OrthoDB" id="29853at2759"/>
<protein>
    <submittedName>
        <fullName evidence="3">Uncharacterized protein</fullName>
    </submittedName>
</protein>
<dbReference type="Proteomes" id="UP000014680">
    <property type="component" value="Unassembled WGS sequence"/>
</dbReference>
<gene>
    <name evidence="3" type="ORF">EIN_253530</name>
</gene>
<feature type="compositionally biased region" description="Low complexity" evidence="2">
    <location>
        <begin position="171"/>
        <end position="192"/>
    </location>
</feature>
<reference evidence="3 4" key="1">
    <citation type="submission" date="2012-10" db="EMBL/GenBank/DDBJ databases">
        <authorList>
            <person name="Zafar N."/>
            <person name="Inman J."/>
            <person name="Hall N."/>
            <person name="Lorenzi H."/>
            <person name="Caler E."/>
        </authorList>
    </citation>
    <scope>NUCLEOTIDE SEQUENCE [LARGE SCALE GENOMIC DNA]</scope>
    <source>
        <strain evidence="3 4">IP1</strain>
    </source>
</reference>
<evidence type="ECO:0000313" key="3">
    <source>
        <dbReference type="EMBL" id="ELP95079.1"/>
    </source>
</evidence>
<evidence type="ECO:0000313" key="4">
    <source>
        <dbReference type="Proteomes" id="UP000014680"/>
    </source>
</evidence>
<feature type="compositionally biased region" description="Low complexity" evidence="2">
    <location>
        <begin position="272"/>
        <end position="281"/>
    </location>
</feature>